<feature type="compositionally biased region" description="Low complexity" evidence="4">
    <location>
        <begin position="677"/>
        <end position="713"/>
    </location>
</feature>
<dbReference type="PROSITE" id="PS00109">
    <property type="entry name" value="PROTEIN_KINASE_TYR"/>
    <property type="match status" value="1"/>
</dbReference>
<dbReference type="Pfam" id="PF13188">
    <property type="entry name" value="PAS_8"/>
    <property type="match status" value="1"/>
</dbReference>
<evidence type="ECO:0000256" key="3">
    <source>
        <dbReference type="ARBA" id="ARBA00023170"/>
    </source>
</evidence>
<keyword evidence="1" id="KW-0157">Chromophore</keyword>
<dbReference type="InterPro" id="IPR000719">
    <property type="entry name" value="Prot_kinase_dom"/>
</dbReference>
<feature type="region of interest" description="Disordered" evidence="4">
    <location>
        <begin position="22"/>
        <end position="59"/>
    </location>
</feature>
<evidence type="ECO:0000313" key="7">
    <source>
        <dbReference type="Proteomes" id="UP000613740"/>
    </source>
</evidence>
<dbReference type="SMART" id="SM00065">
    <property type="entry name" value="GAF"/>
    <property type="match status" value="1"/>
</dbReference>
<reference evidence="6" key="1">
    <citation type="journal article" date="2020" name="bioRxiv">
        <title>Comparative genomics of Chlamydomonas.</title>
        <authorList>
            <person name="Craig R.J."/>
            <person name="Hasan A.R."/>
            <person name="Ness R.W."/>
            <person name="Keightley P.D."/>
        </authorList>
    </citation>
    <scope>NUCLEOTIDE SEQUENCE</scope>
    <source>
        <strain evidence="6">CCAP 11/173</strain>
    </source>
</reference>
<name>A0A836B6E5_9CHLO</name>
<proteinExistence type="predicted"/>
<dbReference type="AlphaFoldDB" id="A0A836B6E5"/>
<comment type="caution">
    <text evidence="6">The sequence shown here is derived from an EMBL/GenBank/DDBJ whole genome shotgun (WGS) entry which is preliminary data.</text>
</comment>
<gene>
    <name evidence="6" type="ORF">HYH02_006117</name>
</gene>
<dbReference type="InterPro" id="IPR029016">
    <property type="entry name" value="GAF-like_dom_sf"/>
</dbReference>
<dbReference type="GO" id="GO:0004674">
    <property type="term" value="F:protein serine/threonine kinase activity"/>
    <property type="evidence" value="ECO:0007669"/>
    <property type="project" value="TreeGrafter"/>
</dbReference>
<evidence type="ECO:0000313" key="6">
    <source>
        <dbReference type="EMBL" id="KAG2448763.1"/>
    </source>
</evidence>
<dbReference type="PANTHER" id="PTHR44329:SF214">
    <property type="entry name" value="PROTEIN KINASE DOMAIN-CONTAINING PROTEIN"/>
    <property type="match status" value="1"/>
</dbReference>
<dbReference type="PROSITE" id="PS50011">
    <property type="entry name" value="PROTEIN_KINASE_DOM"/>
    <property type="match status" value="1"/>
</dbReference>
<feature type="compositionally biased region" description="Gly residues" evidence="4">
    <location>
        <begin position="714"/>
        <end position="724"/>
    </location>
</feature>
<dbReference type="Gene3D" id="3.30.450.20">
    <property type="entry name" value="PAS domain"/>
    <property type="match status" value="1"/>
</dbReference>
<dbReference type="Pfam" id="PF01590">
    <property type="entry name" value="GAF"/>
    <property type="match status" value="1"/>
</dbReference>
<feature type="domain" description="Protein kinase" evidence="5">
    <location>
        <begin position="757"/>
        <end position="1075"/>
    </location>
</feature>
<dbReference type="InterPro" id="IPR003018">
    <property type="entry name" value="GAF"/>
</dbReference>
<dbReference type="Proteomes" id="UP000613740">
    <property type="component" value="Unassembled WGS sequence"/>
</dbReference>
<dbReference type="InterPro" id="IPR001245">
    <property type="entry name" value="Ser-Thr/Tyr_kinase_cat_dom"/>
</dbReference>
<dbReference type="PANTHER" id="PTHR44329">
    <property type="entry name" value="SERINE/THREONINE-PROTEIN KINASE TNNI3K-RELATED"/>
    <property type="match status" value="1"/>
</dbReference>
<feature type="compositionally biased region" description="Low complexity" evidence="4">
    <location>
        <begin position="782"/>
        <end position="804"/>
    </location>
</feature>
<dbReference type="Gene3D" id="1.10.510.10">
    <property type="entry name" value="Transferase(Phosphotransferase) domain 1"/>
    <property type="match status" value="1"/>
</dbReference>
<feature type="compositionally biased region" description="Gly residues" evidence="4">
    <location>
        <begin position="846"/>
        <end position="857"/>
    </location>
</feature>
<feature type="compositionally biased region" description="Polar residues" evidence="4">
    <location>
        <begin position="37"/>
        <end position="59"/>
    </location>
</feature>
<evidence type="ECO:0000259" key="5">
    <source>
        <dbReference type="PROSITE" id="PS50011"/>
    </source>
</evidence>
<dbReference type="GO" id="GO:0005524">
    <property type="term" value="F:ATP binding"/>
    <property type="evidence" value="ECO:0007669"/>
    <property type="project" value="InterPro"/>
</dbReference>
<dbReference type="InterPro" id="IPR035965">
    <property type="entry name" value="PAS-like_dom_sf"/>
</dbReference>
<dbReference type="Pfam" id="PF07714">
    <property type="entry name" value="PK_Tyr_Ser-Thr"/>
    <property type="match status" value="1"/>
</dbReference>
<dbReference type="SUPFAM" id="SSF55781">
    <property type="entry name" value="GAF domain-like"/>
    <property type="match status" value="1"/>
</dbReference>
<dbReference type="Gene3D" id="3.30.200.20">
    <property type="entry name" value="Phosphorylase Kinase, domain 1"/>
    <property type="match status" value="1"/>
</dbReference>
<dbReference type="InterPro" id="IPR051681">
    <property type="entry name" value="Ser/Thr_Kinases-Pseudokinases"/>
</dbReference>
<feature type="region of interest" description="Disordered" evidence="4">
    <location>
        <begin position="613"/>
        <end position="632"/>
    </location>
</feature>
<dbReference type="Gene3D" id="3.30.450.40">
    <property type="match status" value="1"/>
</dbReference>
<sequence>MGNNQSSCCFATSGDKYEVPILPAEQGGAPQPDAINNLKSGQQPAETAGESGNTSPSVNVASATAGTFATTDPNVVAPELAPEMGLPYQFHHCGPPLPPCDDMRLRTINALKTAGSVKMDADAIDAPPDQEIASILKLVQSIFEAPAALVALFDDRRIFIRDAEGAFKRGDFPWRWSFCGWTMASRNDQIMVIPDALKDARFCNNEMVRGGPGVRFYVGTPLIASNGHRIGTLCFADVRPREFDASRCVVLNNLAELVVRHLEKDIALQLRAHDNNSLAAAYGNLRRTLDCFDHCVALVDTSTAGWRILFVNNPACKMLGIERESLQGSFLSRLLADVDGSMLPTDKAEKAAAQGREFQVDARLTKEVSDELEEKDKHNSSSSTALVVAAKEHRYLLTFRPASREDLDEGTISIGVPSFIPATAKLLEGAASSAAASDCGSLVSAATSAGAAQRRPERLYFMLMQDAAKLEAERAAAKAKAEAEAKAAAATMLTPGASTATSAAFSTDRDLQQPPESINGLSMGHLLGKGAYGSVYYGTWYGTPVAVKIIDEELPPGAESIAPPIEAILSKELRHPHIVATLRCARRIINPSGSSHAVSSSAGGVSRAALTGGAVAPSSGGNNSRGASRDDTARATLTPGAAAGGSCLVPRTAAAGKVQPNDGWLADEIPRSSPNTAAKAAAAKKQSGGSDGTAASGFSATATSSSVAVPASGSGSGSGSGTGVGSTATDSPLVNNSANTGSELSANASANASENRWAIINLAASGSLVEGKKARRRSTSTAPAAGAAADGAVAAPEAAAEPAGSQEPTSTDDSEAYDDFDHAGRDSNMSPFMMPPGSAPPQDSGARGGHGHGSGRGGSEHWPHDEVLVRHQTWLIMEYCDRGCLQDAVDRGWLRMSPALESSGPRMDAVLATAMELASALAFLHSKDIVHGDMSAWNVMLCTSGATATVGGRGFVAKIADFGLARHLDIRTKIQTRTYGTLTHMPAETLRDGVVSKATDVYSLGVLLWQLYTSSRPWAGLRHGQIIVMVVTQGAKLRFPTGTPAAYESLAMACMDHDAKKRPDIEAVLVELEAMRKDMGF</sequence>
<keyword evidence="3" id="KW-0675">Receptor</keyword>
<dbReference type="OrthoDB" id="544619at2759"/>
<dbReference type="SUPFAM" id="SSF56112">
    <property type="entry name" value="Protein kinase-like (PK-like)"/>
    <property type="match status" value="1"/>
</dbReference>
<keyword evidence="7" id="KW-1185">Reference proteome</keyword>
<evidence type="ECO:0000256" key="1">
    <source>
        <dbReference type="ARBA" id="ARBA00022543"/>
    </source>
</evidence>
<feature type="region of interest" description="Disordered" evidence="4">
    <location>
        <begin position="769"/>
        <end position="863"/>
    </location>
</feature>
<evidence type="ECO:0000256" key="4">
    <source>
        <dbReference type="SAM" id="MobiDB-lite"/>
    </source>
</evidence>
<dbReference type="SUPFAM" id="SSF55785">
    <property type="entry name" value="PYP-like sensor domain (PAS domain)"/>
    <property type="match status" value="1"/>
</dbReference>
<accession>A0A836B6E5</accession>
<keyword evidence="1" id="KW-0600">Photoreceptor protein</keyword>
<dbReference type="InterPro" id="IPR011009">
    <property type="entry name" value="Kinase-like_dom_sf"/>
</dbReference>
<keyword evidence="2" id="KW-0716">Sensory transduction</keyword>
<organism evidence="6 7">
    <name type="scientific">Chlamydomonas schloesseri</name>
    <dbReference type="NCBI Taxonomy" id="2026947"/>
    <lineage>
        <taxon>Eukaryota</taxon>
        <taxon>Viridiplantae</taxon>
        <taxon>Chlorophyta</taxon>
        <taxon>core chlorophytes</taxon>
        <taxon>Chlorophyceae</taxon>
        <taxon>CS clade</taxon>
        <taxon>Chlamydomonadales</taxon>
        <taxon>Chlamydomonadaceae</taxon>
        <taxon>Chlamydomonas</taxon>
    </lineage>
</organism>
<dbReference type="EMBL" id="JAEHOD010000016">
    <property type="protein sequence ID" value="KAG2448763.1"/>
    <property type="molecule type" value="Genomic_DNA"/>
</dbReference>
<dbReference type="InterPro" id="IPR008266">
    <property type="entry name" value="Tyr_kinase_AS"/>
</dbReference>
<evidence type="ECO:0000256" key="2">
    <source>
        <dbReference type="ARBA" id="ARBA00022606"/>
    </source>
</evidence>
<feature type="region of interest" description="Disordered" evidence="4">
    <location>
        <begin position="659"/>
        <end position="740"/>
    </location>
</feature>
<dbReference type="InterPro" id="IPR000014">
    <property type="entry name" value="PAS"/>
</dbReference>
<protein>
    <recommendedName>
        <fullName evidence="5">Protein kinase domain-containing protein</fullName>
    </recommendedName>
</protein>